<dbReference type="Proteomes" id="UP000054549">
    <property type="component" value="Unassembled WGS sequence"/>
</dbReference>
<reference evidence="1 2" key="1">
    <citation type="submission" date="2014-04" db="EMBL/GenBank/DDBJ databases">
        <title>Evolutionary Origins and Diversification of the Mycorrhizal Mutualists.</title>
        <authorList>
            <consortium name="DOE Joint Genome Institute"/>
            <consortium name="Mycorrhizal Genomics Consortium"/>
            <person name="Kohler A."/>
            <person name="Kuo A."/>
            <person name="Nagy L.G."/>
            <person name="Floudas D."/>
            <person name="Copeland A."/>
            <person name="Barry K.W."/>
            <person name="Cichocki N."/>
            <person name="Veneault-Fourrey C."/>
            <person name="LaButti K."/>
            <person name="Lindquist E.A."/>
            <person name="Lipzen A."/>
            <person name="Lundell T."/>
            <person name="Morin E."/>
            <person name="Murat C."/>
            <person name="Riley R."/>
            <person name="Ohm R."/>
            <person name="Sun H."/>
            <person name="Tunlid A."/>
            <person name="Henrissat B."/>
            <person name="Grigoriev I.V."/>
            <person name="Hibbett D.S."/>
            <person name="Martin F."/>
        </authorList>
    </citation>
    <scope>NUCLEOTIDE SEQUENCE [LARGE SCALE GENOMIC DNA]</scope>
    <source>
        <strain evidence="1 2">Koide BX008</strain>
    </source>
</reference>
<organism evidence="1 2">
    <name type="scientific">Amanita muscaria (strain Koide BX008)</name>
    <dbReference type="NCBI Taxonomy" id="946122"/>
    <lineage>
        <taxon>Eukaryota</taxon>
        <taxon>Fungi</taxon>
        <taxon>Dikarya</taxon>
        <taxon>Basidiomycota</taxon>
        <taxon>Agaricomycotina</taxon>
        <taxon>Agaricomycetes</taxon>
        <taxon>Agaricomycetidae</taxon>
        <taxon>Agaricales</taxon>
        <taxon>Pluteineae</taxon>
        <taxon>Amanitaceae</taxon>
        <taxon>Amanita</taxon>
    </lineage>
</organism>
<gene>
    <name evidence="1" type="ORF">M378DRAFT_172641</name>
</gene>
<evidence type="ECO:0000313" key="1">
    <source>
        <dbReference type="EMBL" id="KIL56526.1"/>
    </source>
</evidence>
<dbReference type="InParanoid" id="A0A0C2WIQ7"/>
<keyword evidence="2" id="KW-1185">Reference proteome</keyword>
<proteinExistence type="predicted"/>
<sequence>MKRLFENLIATRTSSEPYSEGGLGEISPTRTPAYLLVMTLCHRRSKPMAIWPILQIRYDYCCCEGHQPCLNRQRNEESTAVISRCHELITRLSTFIQV</sequence>
<protein>
    <submittedName>
        <fullName evidence="1">Uncharacterized protein</fullName>
    </submittedName>
</protein>
<dbReference type="AlphaFoldDB" id="A0A0C2WIQ7"/>
<accession>A0A0C2WIQ7</accession>
<evidence type="ECO:0000313" key="2">
    <source>
        <dbReference type="Proteomes" id="UP000054549"/>
    </source>
</evidence>
<name>A0A0C2WIQ7_AMAMK</name>
<dbReference type="EMBL" id="KN818417">
    <property type="protein sequence ID" value="KIL56526.1"/>
    <property type="molecule type" value="Genomic_DNA"/>
</dbReference>
<dbReference type="HOGENOM" id="CLU_2333176_0_0_1"/>